<evidence type="ECO:0000256" key="4">
    <source>
        <dbReference type="ARBA" id="ARBA00022679"/>
    </source>
</evidence>
<dbReference type="GeneID" id="34341019"/>
<dbReference type="SUPFAM" id="SSF53335">
    <property type="entry name" value="S-adenosyl-L-methionine-dependent methyltransferases"/>
    <property type="match status" value="1"/>
</dbReference>
<evidence type="ECO:0000256" key="1">
    <source>
        <dbReference type="ARBA" id="ARBA00003907"/>
    </source>
</evidence>
<accession>A0A2Z5YBM2</accession>
<comment type="similarity">
    <text evidence="2 6">Belongs to the UPF0677 family.</text>
</comment>
<dbReference type="EC" id="2.1.1.-" evidence="6"/>
<gene>
    <name evidence="7" type="ORF">DAVIS_01261</name>
</gene>
<organism evidence="7 8">
    <name type="scientific">Mycobacterium marinum</name>
    <dbReference type="NCBI Taxonomy" id="1781"/>
    <lineage>
        <taxon>Bacteria</taxon>
        <taxon>Bacillati</taxon>
        <taxon>Actinomycetota</taxon>
        <taxon>Actinomycetes</taxon>
        <taxon>Mycobacteriales</taxon>
        <taxon>Mycobacteriaceae</taxon>
        <taxon>Mycobacterium</taxon>
        <taxon>Mycobacterium ulcerans group</taxon>
    </lineage>
</organism>
<dbReference type="Gene3D" id="3.40.50.150">
    <property type="entry name" value="Vaccinia Virus protein VP39"/>
    <property type="match status" value="1"/>
</dbReference>
<dbReference type="GO" id="GO:0032259">
    <property type="term" value="P:methylation"/>
    <property type="evidence" value="ECO:0007669"/>
    <property type="project" value="UniProtKB-KW"/>
</dbReference>
<evidence type="ECO:0000313" key="8">
    <source>
        <dbReference type="Proteomes" id="UP000257451"/>
    </source>
</evidence>
<comment type="function">
    <text evidence="1 6">Exhibits S-adenosyl-L-methionine-dependent methyltransferase activity.</text>
</comment>
<dbReference type="Pfam" id="PF04072">
    <property type="entry name" value="LCM"/>
    <property type="match status" value="1"/>
</dbReference>
<dbReference type="GO" id="GO:0008168">
    <property type="term" value="F:methyltransferase activity"/>
    <property type="evidence" value="ECO:0007669"/>
    <property type="project" value="UniProtKB-UniRule"/>
</dbReference>
<comment type="caution">
    <text evidence="7">The sequence shown here is derived from an EMBL/GenBank/DDBJ whole genome shotgun (WGS) entry which is preliminary data.</text>
</comment>
<evidence type="ECO:0000256" key="5">
    <source>
        <dbReference type="ARBA" id="ARBA00022691"/>
    </source>
</evidence>
<dbReference type="InterPro" id="IPR011610">
    <property type="entry name" value="SAM_mthyl_Trfase_ML2640-like"/>
</dbReference>
<dbReference type="Proteomes" id="UP000257451">
    <property type="component" value="Unassembled WGS sequence"/>
</dbReference>
<evidence type="ECO:0000256" key="3">
    <source>
        <dbReference type="ARBA" id="ARBA00022603"/>
    </source>
</evidence>
<dbReference type="InterPro" id="IPR029063">
    <property type="entry name" value="SAM-dependent_MTases_sf"/>
</dbReference>
<dbReference type="InterPro" id="IPR007213">
    <property type="entry name" value="Ppm1/Ppm2/Tcmp"/>
</dbReference>
<dbReference type="PANTHER" id="PTHR43619:SF2">
    <property type="entry name" value="S-ADENOSYL-L-METHIONINE-DEPENDENT METHYLTRANSFERASES SUPERFAMILY PROTEIN"/>
    <property type="match status" value="1"/>
</dbReference>
<dbReference type="PANTHER" id="PTHR43619">
    <property type="entry name" value="S-ADENOSYL-L-METHIONINE-DEPENDENT METHYLTRANSFERASE YKTD-RELATED"/>
    <property type="match status" value="1"/>
</dbReference>
<dbReference type="RefSeq" id="WP_020728079.1">
    <property type="nucleotide sequence ID" value="NZ_BQLC01000396.1"/>
</dbReference>
<keyword evidence="5 6" id="KW-0949">S-adenosyl-L-methionine</keyword>
<dbReference type="AlphaFoldDB" id="A0A2Z5YBM2"/>
<protein>
    <recommendedName>
        <fullName evidence="6">S-adenosyl-L-methionine-dependent methyltransferase</fullName>
        <ecNumber evidence="6">2.1.1.-</ecNumber>
    </recommendedName>
</protein>
<evidence type="ECO:0000256" key="6">
    <source>
        <dbReference type="RuleBase" id="RU362030"/>
    </source>
</evidence>
<name>A0A2Z5YBM2_MYCMR</name>
<reference evidence="7 8" key="1">
    <citation type="journal article" date="2018" name="Sci. Rep.">
        <title>Extensive genomic diversity among Mycobacterium marinum strains revealed by whole genome sequencing.</title>
        <authorList>
            <person name="Das S."/>
            <person name="Pettersson B.M."/>
            <person name="Behra P.R."/>
            <person name="Mallick A."/>
            <person name="Cheramie M."/>
            <person name="Ramesh M."/>
            <person name="Shirreff L."/>
            <person name="DuCote T."/>
            <person name="Dasgupta S."/>
            <person name="Ennis D.G."/>
            <person name="Kirsebom L.A."/>
        </authorList>
    </citation>
    <scope>NUCLEOTIDE SEQUENCE [LARGE SCALE GENOMIC DNA]</scope>
    <source>
        <strain evidence="7 8">Davis1</strain>
    </source>
</reference>
<sequence length="318" mass="34190">MSITKNAPREGAEEVAATALGVAAARAAEARRQRPLIVDPFAQLFVDAAGQDLWSMVASGAAHDELASADPALAAVMQTSLGHIASRTKFFDEFVLAAADAGIRQVVSLGAGLDTRAWRLSWPDAVTVYELDQPNVLEFKLSTLRDNGATPAANYVDVPVDLHRCWPRSLCLAGFDPAAPTAWLVEGLLPFLSVAAQDLLFGDVHKLSVPGSWLAAEALSSEFLKPTTVARQRARIRRMRVTATTLAGLSNVTELWDLAEGRSDVADWLRGRGWHASVLTAERLLARYHRSAPVELGDATPPSRYVTARLSAESSLDA</sequence>
<dbReference type="EMBL" id="PEDF01000036">
    <property type="protein sequence ID" value="RFZ45059.1"/>
    <property type="molecule type" value="Genomic_DNA"/>
</dbReference>
<evidence type="ECO:0000256" key="2">
    <source>
        <dbReference type="ARBA" id="ARBA00008138"/>
    </source>
</evidence>
<dbReference type="NCBIfam" id="TIGR00027">
    <property type="entry name" value="mthyl_TIGR00027"/>
    <property type="match status" value="1"/>
</dbReference>
<evidence type="ECO:0000313" key="7">
    <source>
        <dbReference type="EMBL" id="RFZ45059.1"/>
    </source>
</evidence>
<proteinExistence type="inferred from homology"/>
<keyword evidence="4 7" id="KW-0808">Transferase</keyword>
<keyword evidence="3 6" id="KW-0489">Methyltransferase</keyword>